<accession>A0ACC2VUJ4</accession>
<keyword evidence="2" id="KW-1185">Reference proteome</keyword>
<evidence type="ECO:0000313" key="2">
    <source>
        <dbReference type="Proteomes" id="UP001227268"/>
    </source>
</evidence>
<reference evidence="1" key="1">
    <citation type="submission" date="2023-04" db="EMBL/GenBank/DDBJ databases">
        <title>Draft Genome sequencing of Naganishia species isolated from polar environments using Oxford Nanopore Technology.</title>
        <authorList>
            <person name="Leo P."/>
            <person name="Venkateswaran K."/>
        </authorList>
    </citation>
    <scope>NUCLEOTIDE SEQUENCE</scope>
    <source>
        <strain evidence="1">MNA-CCFEE 5423</strain>
    </source>
</reference>
<gene>
    <name evidence="1" type="ORF">QFC21_002527</name>
</gene>
<organism evidence="1 2">
    <name type="scientific">Naganishia friedmannii</name>
    <dbReference type="NCBI Taxonomy" id="89922"/>
    <lineage>
        <taxon>Eukaryota</taxon>
        <taxon>Fungi</taxon>
        <taxon>Dikarya</taxon>
        <taxon>Basidiomycota</taxon>
        <taxon>Agaricomycotina</taxon>
        <taxon>Tremellomycetes</taxon>
        <taxon>Filobasidiales</taxon>
        <taxon>Filobasidiaceae</taxon>
        <taxon>Naganishia</taxon>
    </lineage>
</organism>
<dbReference type="Proteomes" id="UP001227268">
    <property type="component" value="Unassembled WGS sequence"/>
</dbReference>
<protein>
    <submittedName>
        <fullName evidence="1">Uncharacterized protein</fullName>
    </submittedName>
</protein>
<evidence type="ECO:0000313" key="1">
    <source>
        <dbReference type="EMBL" id="KAJ9103105.1"/>
    </source>
</evidence>
<sequence length="277" mass="30779">MADFANHARAKRQKVDREISIPIHYDIRTNPMNQLVTEAHTAHRNFNFCKEMLPASSFRRDGKLFLGREVRVRNFIVDCIELSKTLSMLFPVVSMNYVEQGFACVETFYYRWPSFREVEETDVWNTLDSAINDWFRSKFQIGDQKKLANDLRLFYRLLQQMGAVSPANTLSQEESQNKSLAEGVPTTNSVVVWPTSTASTVLSTPGTSPSASSLDSPPLPNDSTAPLPQASTTAGSVPEGARWGGARQGNGEDGPLARTPLPSVQGPRSYDSETESI</sequence>
<comment type="caution">
    <text evidence="1">The sequence shown here is derived from an EMBL/GenBank/DDBJ whole genome shotgun (WGS) entry which is preliminary data.</text>
</comment>
<name>A0ACC2VUJ4_9TREE</name>
<dbReference type="EMBL" id="JASBWT010000007">
    <property type="protein sequence ID" value="KAJ9103105.1"/>
    <property type="molecule type" value="Genomic_DNA"/>
</dbReference>
<proteinExistence type="predicted"/>